<dbReference type="Pfam" id="PF23990">
    <property type="entry name" value="PilB3_N"/>
    <property type="match status" value="1"/>
</dbReference>
<dbReference type="EMBL" id="CP000852">
    <property type="protein sequence ID" value="ABW02031.1"/>
    <property type="molecule type" value="Genomic_DNA"/>
</dbReference>
<evidence type="ECO:0000256" key="1">
    <source>
        <dbReference type="ARBA" id="ARBA00006611"/>
    </source>
</evidence>
<dbReference type="HOGENOM" id="CLU_005379_2_2_2"/>
<feature type="domain" description="PilB3-like N-terminal" evidence="3">
    <location>
        <begin position="14"/>
        <end position="48"/>
    </location>
</feature>
<dbReference type="STRING" id="397948.Cmaq_1204"/>
<protein>
    <submittedName>
        <fullName evidence="4">Type II secretion system protein E</fullName>
    </submittedName>
</protein>
<dbReference type="RefSeq" id="WP_012186250.1">
    <property type="nucleotide sequence ID" value="NC_009954.1"/>
</dbReference>
<sequence length="519" mass="59377">MSSISLGFERMIDVKGQYRLIERYPVNEPYAYVNIMENTETGSIMYYVDEVALTTSEKRVYGNLLRIIMSELPPPEQIGDVNSVRQFLANKVRELIRKYRRYLRLSPNAQSTLAYYLERDLLGFGPIDPLMRDENIEDISADGVGKPIYVYHKDYESIPTNIVPLSDEAIDDLVVKLIHMADRHVSVATPIVDAQLPDGSRIAVTYRREVSPSGSTFTIRKFRSNPFTFTELVTNGMISPDIAGYFWTMMDYHKSFMVIGVTGAGKTTFLNAMATFIRPNMKIITVEEVPEVKLPHQNWIRLVPRLSFGPQKTSEITMFDLVKATLRMRPDYLIVGEVRGEEAYVLFQAVSTGHGGISTMHAENFDAAKNRLMSPPMNIPAAYIPSMNIFVMIRRIRMIKDGRERVVRRVIEIGEPVLDNGDVKFITVFKWNPVLDRHESYLDRSVLVRDIAEERGVRPSDVIEDIKTRASIVRWMVDNGIKDFDKVARMVELYYNRPEQVLSMVREKATAQPIAPAQR</sequence>
<dbReference type="AlphaFoldDB" id="A8ME25"/>
<keyword evidence="5" id="KW-1185">Reference proteome</keyword>
<dbReference type="GO" id="GO:0016887">
    <property type="term" value="F:ATP hydrolysis activity"/>
    <property type="evidence" value="ECO:0007669"/>
    <property type="project" value="InterPro"/>
</dbReference>
<evidence type="ECO:0000259" key="2">
    <source>
        <dbReference type="Pfam" id="PF00437"/>
    </source>
</evidence>
<dbReference type="InterPro" id="IPR050921">
    <property type="entry name" value="T4SS_GSP_E_ATPase"/>
</dbReference>
<accession>A8ME25</accession>
<dbReference type="InterPro" id="IPR001482">
    <property type="entry name" value="T2SS/T4SS_dom"/>
</dbReference>
<dbReference type="PANTHER" id="PTHR30486">
    <property type="entry name" value="TWITCHING MOTILITY PROTEIN PILT"/>
    <property type="match status" value="1"/>
</dbReference>
<dbReference type="PANTHER" id="PTHR30486:SF6">
    <property type="entry name" value="TYPE IV PILUS RETRACTATION ATPASE PILT"/>
    <property type="match status" value="1"/>
</dbReference>
<name>A8ME25_CALMQ</name>
<evidence type="ECO:0000313" key="5">
    <source>
        <dbReference type="Proteomes" id="UP000001137"/>
    </source>
</evidence>
<dbReference type="Gene3D" id="3.30.450.380">
    <property type="match status" value="1"/>
</dbReference>
<reference evidence="4 5" key="1">
    <citation type="submission" date="2007-10" db="EMBL/GenBank/DDBJ databases">
        <title>Complete sequence of Caldivirga maquilingensis IC-167.</title>
        <authorList>
            <consortium name="US DOE Joint Genome Institute"/>
            <person name="Copeland A."/>
            <person name="Lucas S."/>
            <person name="Lapidus A."/>
            <person name="Barry K."/>
            <person name="Glavina del Rio T."/>
            <person name="Dalin E."/>
            <person name="Tice H."/>
            <person name="Pitluck S."/>
            <person name="Saunders E."/>
            <person name="Brettin T."/>
            <person name="Bruce D."/>
            <person name="Detter J.C."/>
            <person name="Han C."/>
            <person name="Schmutz J."/>
            <person name="Larimer F."/>
            <person name="Land M."/>
            <person name="Hauser L."/>
            <person name="Kyrpides N."/>
            <person name="Ivanova N."/>
            <person name="Biddle J.F."/>
            <person name="Zhang Z."/>
            <person name="Fitz-Gibbon S.T."/>
            <person name="Lowe T.M."/>
            <person name="Saltikov C."/>
            <person name="House C.H."/>
            <person name="Richardson P."/>
        </authorList>
    </citation>
    <scope>NUCLEOTIDE SEQUENCE [LARGE SCALE GENOMIC DNA]</scope>
    <source>
        <strain evidence="5">ATCC 700844 / DSM 13496 / JCM 10307 / IC-167</strain>
    </source>
</reference>
<dbReference type="Pfam" id="PF00437">
    <property type="entry name" value="T2SSE"/>
    <property type="match status" value="1"/>
</dbReference>
<dbReference type="SUPFAM" id="SSF52540">
    <property type="entry name" value="P-loop containing nucleoside triphosphate hydrolases"/>
    <property type="match status" value="1"/>
</dbReference>
<dbReference type="InterPro" id="IPR056570">
    <property type="entry name" value="PilB3-like_N"/>
</dbReference>
<dbReference type="eggNOG" id="arCOG01817">
    <property type="taxonomic scope" value="Archaea"/>
</dbReference>
<dbReference type="InterPro" id="IPR027417">
    <property type="entry name" value="P-loop_NTPase"/>
</dbReference>
<dbReference type="KEGG" id="cma:Cmaq_1204"/>
<comment type="similarity">
    <text evidence="1">Belongs to the GSP E family.</text>
</comment>
<evidence type="ECO:0000313" key="4">
    <source>
        <dbReference type="EMBL" id="ABW02031.1"/>
    </source>
</evidence>
<gene>
    <name evidence="4" type="ordered locus">Cmaq_1204</name>
</gene>
<organism evidence="4 5">
    <name type="scientific">Caldivirga maquilingensis (strain ATCC 700844 / DSM 13496 / JCM 10307 / IC-167)</name>
    <dbReference type="NCBI Taxonomy" id="397948"/>
    <lineage>
        <taxon>Archaea</taxon>
        <taxon>Thermoproteota</taxon>
        <taxon>Thermoprotei</taxon>
        <taxon>Thermoproteales</taxon>
        <taxon>Thermoproteaceae</taxon>
        <taxon>Caldivirga</taxon>
    </lineage>
</organism>
<dbReference type="Proteomes" id="UP000001137">
    <property type="component" value="Chromosome"/>
</dbReference>
<proteinExistence type="inferred from homology"/>
<feature type="domain" description="Bacterial type II secretion system protein E" evidence="2">
    <location>
        <begin position="166"/>
        <end position="384"/>
    </location>
</feature>
<evidence type="ECO:0000259" key="3">
    <source>
        <dbReference type="Pfam" id="PF23990"/>
    </source>
</evidence>
<dbReference type="GeneID" id="5709800"/>
<dbReference type="CDD" id="cd01130">
    <property type="entry name" value="VirB11-like_ATPase"/>
    <property type="match status" value="1"/>
</dbReference>
<dbReference type="Gene3D" id="3.40.50.300">
    <property type="entry name" value="P-loop containing nucleotide triphosphate hydrolases"/>
    <property type="match status" value="1"/>
</dbReference>